<dbReference type="InterPro" id="IPR051984">
    <property type="entry name" value="Alsin"/>
</dbReference>
<dbReference type="AlphaFoldDB" id="V8NH80"/>
<dbReference type="GO" id="GO:0031267">
    <property type="term" value="F:small GTPase binding"/>
    <property type="evidence" value="ECO:0007669"/>
    <property type="project" value="TreeGrafter"/>
</dbReference>
<feature type="compositionally biased region" description="Basic and acidic residues" evidence="1">
    <location>
        <begin position="1"/>
        <end position="79"/>
    </location>
</feature>
<protein>
    <submittedName>
        <fullName evidence="2">Zinc finger CCCH domain-containing protein 13</fullName>
    </submittedName>
</protein>
<name>V8NH80_OPHHA</name>
<dbReference type="Proteomes" id="UP000018936">
    <property type="component" value="Unassembled WGS sequence"/>
</dbReference>
<feature type="non-terminal residue" evidence="2">
    <location>
        <position position="183"/>
    </location>
</feature>
<dbReference type="OrthoDB" id="48314at2759"/>
<evidence type="ECO:0000313" key="3">
    <source>
        <dbReference type="Proteomes" id="UP000018936"/>
    </source>
</evidence>
<comment type="caution">
    <text evidence="2">The sequence shown here is derived from an EMBL/GenBank/DDBJ whole genome shotgun (WGS) entry which is preliminary data.</text>
</comment>
<proteinExistence type="predicted"/>
<dbReference type="PANTHER" id="PTHR46089">
    <property type="entry name" value="ALSIN HOMOLOG"/>
    <property type="match status" value="1"/>
</dbReference>
<feature type="region of interest" description="Disordered" evidence="1">
    <location>
        <begin position="1"/>
        <end position="85"/>
    </location>
</feature>
<evidence type="ECO:0000256" key="1">
    <source>
        <dbReference type="SAM" id="MobiDB-lite"/>
    </source>
</evidence>
<accession>V8NH80</accession>
<dbReference type="GO" id="GO:0005085">
    <property type="term" value="F:guanyl-nucleotide exchange factor activity"/>
    <property type="evidence" value="ECO:0007669"/>
    <property type="project" value="TreeGrafter"/>
</dbReference>
<organism evidence="2 3">
    <name type="scientific">Ophiophagus hannah</name>
    <name type="common">King cobra</name>
    <name type="synonym">Naja hannah</name>
    <dbReference type="NCBI Taxonomy" id="8665"/>
    <lineage>
        <taxon>Eukaryota</taxon>
        <taxon>Metazoa</taxon>
        <taxon>Chordata</taxon>
        <taxon>Craniata</taxon>
        <taxon>Vertebrata</taxon>
        <taxon>Euteleostomi</taxon>
        <taxon>Lepidosauria</taxon>
        <taxon>Squamata</taxon>
        <taxon>Bifurcata</taxon>
        <taxon>Unidentata</taxon>
        <taxon>Episquamata</taxon>
        <taxon>Toxicofera</taxon>
        <taxon>Serpentes</taxon>
        <taxon>Colubroidea</taxon>
        <taxon>Elapidae</taxon>
        <taxon>Elapinae</taxon>
        <taxon>Ophiophagus</taxon>
    </lineage>
</organism>
<evidence type="ECO:0000313" key="2">
    <source>
        <dbReference type="EMBL" id="ETE61435.1"/>
    </source>
</evidence>
<dbReference type="GO" id="GO:0016197">
    <property type="term" value="P:endosomal transport"/>
    <property type="evidence" value="ECO:0007669"/>
    <property type="project" value="TreeGrafter"/>
</dbReference>
<sequence>MNERKRGGGRERDESKEEKERERERRERERTKREKEKRCEEGRREGRREEERERRKEGERERTEQKGGRARAESWRETQPRMPASAQEMTINEVVSSLLRVEETFSAHLARINAVVLKPLLQAGSLENVKFFVLLNEHFQAIWHLTEENYRTLKETYSTSESVGVPDVYLICKADSFLNAYVQ</sequence>
<dbReference type="GO" id="GO:0031410">
    <property type="term" value="C:cytoplasmic vesicle"/>
    <property type="evidence" value="ECO:0007669"/>
    <property type="project" value="TreeGrafter"/>
</dbReference>
<reference evidence="2 3" key="1">
    <citation type="journal article" date="2013" name="Proc. Natl. Acad. Sci. U.S.A.">
        <title>The king cobra genome reveals dynamic gene evolution and adaptation in the snake venom system.</title>
        <authorList>
            <person name="Vonk F.J."/>
            <person name="Casewell N.R."/>
            <person name="Henkel C.V."/>
            <person name="Heimberg A.M."/>
            <person name="Jansen H.J."/>
            <person name="McCleary R.J."/>
            <person name="Kerkkamp H.M."/>
            <person name="Vos R.A."/>
            <person name="Guerreiro I."/>
            <person name="Calvete J.J."/>
            <person name="Wuster W."/>
            <person name="Woods A.E."/>
            <person name="Logan J.M."/>
            <person name="Harrison R.A."/>
            <person name="Castoe T.A."/>
            <person name="de Koning A.P."/>
            <person name="Pollock D.D."/>
            <person name="Yandell M."/>
            <person name="Calderon D."/>
            <person name="Renjifo C."/>
            <person name="Currier R.B."/>
            <person name="Salgado D."/>
            <person name="Pla D."/>
            <person name="Sanz L."/>
            <person name="Hyder A.S."/>
            <person name="Ribeiro J.M."/>
            <person name="Arntzen J.W."/>
            <person name="van den Thillart G.E."/>
            <person name="Boetzer M."/>
            <person name="Pirovano W."/>
            <person name="Dirks R.P."/>
            <person name="Spaink H.P."/>
            <person name="Duboule D."/>
            <person name="McGlinn E."/>
            <person name="Kini R.M."/>
            <person name="Richardson M.K."/>
        </authorList>
    </citation>
    <scope>NUCLEOTIDE SEQUENCE</scope>
    <source>
        <tissue evidence="2">Blood</tissue>
    </source>
</reference>
<gene>
    <name evidence="2" type="primary">ZC3H13</name>
    <name evidence="2" type="ORF">L345_12813</name>
</gene>
<dbReference type="PANTHER" id="PTHR46089:SF1">
    <property type="entry name" value="ALS2 C-TERMINAL-LIKE PROTEIN"/>
    <property type="match status" value="1"/>
</dbReference>
<dbReference type="EMBL" id="AZIM01003909">
    <property type="protein sequence ID" value="ETE61435.1"/>
    <property type="molecule type" value="Genomic_DNA"/>
</dbReference>
<keyword evidence="3" id="KW-1185">Reference proteome</keyword>